<organism evidence="1 2">
    <name type="scientific">Nonomuraea maritima</name>
    <dbReference type="NCBI Taxonomy" id="683260"/>
    <lineage>
        <taxon>Bacteria</taxon>
        <taxon>Bacillati</taxon>
        <taxon>Actinomycetota</taxon>
        <taxon>Actinomycetes</taxon>
        <taxon>Streptosporangiales</taxon>
        <taxon>Streptosporangiaceae</taxon>
        <taxon>Nonomuraea</taxon>
    </lineage>
</organism>
<protein>
    <recommendedName>
        <fullName evidence="3">Methyltransferase domain-containing protein</fullName>
    </recommendedName>
</protein>
<reference evidence="1 2" key="1">
    <citation type="submission" date="2016-10" db="EMBL/GenBank/DDBJ databases">
        <authorList>
            <person name="de Groot N.N."/>
        </authorList>
    </citation>
    <scope>NUCLEOTIDE SEQUENCE [LARGE SCALE GENOMIC DNA]</scope>
    <source>
        <strain evidence="1 2">CGMCC 4.5681</strain>
    </source>
</reference>
<evidence type="ECO:0000313" key="2">
    <source>
        <dbReference type="Proteomes" id="UP000198683"/>
    </source>
</evidence>
<dbReference type="InterPro" id="IPR029063">
    <property type="entry name" value="SAM-dependent_MTases_sf"/>
</dbReference>
<evidence type="ECO:0008006" key="3">
    <source>
        <dbReference type="Google" id="ProtNLM"/>
    </source>
</evidence>
<sequence>MSDWVSWHDHYDRPGSPLEHRLGAVRRWIAAALDDGASRVVSLCAGQGRDLLPVLAAHPRRAQVRARLVELDERNVAEARRNAPEGVEVVCGDAAALRAYAGAVPADLVLVCGVFGNISDDDIRVTVAALPQLCAPGAMVVWTRGRHEPDLVPVISGWFAAENFDLVAEEGAEYGYGIGIHRYTGPPVPLDPAAHLFTFADSGPRI</sequence>
<dbReference type="SUPFAM" id="SSF53335">
    <property type="entry name" value="S-adenosyl-L-methionine-dependent methyltransferases"/>
    <property type="match status" value="1"/>
</dbReference>
<dbReference type="STRING" id="683260.SAMN05421874_13628"/>
<dbReference type="AlphaFoldDB" id="A0A1G9PZ53"/>
<evidence type="ECO:0000313" key="1">
    <source>
        <dbReference type="EMBL" id="SDM03365.1"/>
    </source>
</evidence>
<dbReference type="Gene3D" id="3.40.50.150">
    <property type="entry name" value="Vaccinia Virus protein VP39"/>
    <property type="match status" value="1"/>
</dbReference>
<dbReference type="OrthoDB" id="8163513at2"/>
<dbReference type="EMBL" id="FNFB01000036">
    <property type="protein sequence ID" value="SDM03365.1"/>
    <property type="molecule type" value="Genomic_DNA"/>
</dbReference>
<name>A0A1G9PZ53_9ACTN</name>
<keyword evidence="2" id="KW-1185">Reference proteome</keyword>
<proteinExistence type="predicted"/>
<dbReference type="Proteomes" id="UP000198683">
    <property type="component" value="Unassembled WGS sequence"/>
</dbReference>
<accession>A0A1G9PZ53</accession>
<dbReference type="RefSeq" id="WP_090773415.1">
    <property type="nucleotide sequence ID" value="NZ_FNFB01000036.1"/>
</dbReference>
<gene>
    <name evidence="1" type="ORF">SAMN05421874_13628</name>
</gene>